<proteinExistence type="predicted"/>
<accession>A0AC34RCL6</accession>
<dbReference type="Proteomes" id="UP000887576">
    <property type="component" value="Unplaced"/>
</dbReference>
<evidence type="ECO:0000313" key="1">
    <source>
        <dbReference type="Proteomes" id="UP000887576"/>
    </source>
</evidence>
<protein>
    <submittedName>
        <fullName evidence="2">Uncharacterized protein</fullName>
    </submittedName>
</protein>
<name>A0AC34RCL6_9BILA</name>
<organism evidence="1 2">
    <name type="scientific">Panagrolaimus sp. JU765</name>
    <dbReference type="NCBI Taxonomy" id="591449"/>
    <lineage>
        <taxon>Eukaryota</taxon>
        <taxon>Metazoa</taxon>
        <taxon>Ecdysozoa</taxon>
        <taxon>Nematoda</taxon>
        <taxon>Chromadorea</taxon>
        <taxon>Rhabditida</taxon>
        <taxon>Tylenchina</taxon>
        <taxon>Panagrolaimomorpha</taxon>
        <taxon>Panagrolaimoidea</taxon>
        <taxon>Panagrolaimidae</taxon>
        <taxon>Panagrolaimus</taxon>
    </lineage>
</organism>
<evidence type="ECO:0000313" key="2">
    <source>
        <dbReference type="WBParaSite" id="JU765_v2.g544.t1"/>
    </source>
</evidence>
<reference evidence="2" key="1">
    <citation type="submission" date="2022-11" db="UniProtKB">
        <authorList>
            <consortium name="WormBaseParasite"/>
        </authorList>
    </citation>
    <scope>IDENTIFICATION</scope>
</reference>
<sequence length="415" mass="48398">MNEFFYLLIFCLIQNVATSFNNSFWDFDDDDNDEDDILFRNKREMREQYHEFEIDNFIREKKCADDAVILEALLKDYDLHSIPNGHVEVEVELWVQEVSKIIEITSEFELDVYVTEWWMDPHLRFEHLNPCKHNISVDGPKVLKQIWNSGACFVNTKEASVHNSPFANVFLQIYSDGKVSHNYRIKLTGPCQNALRTFPIDQQKCMLFYESFNHNSEQVNMIWKEVPILILKENITLPDYVLVDYKASLIKRLYPPGIFNELVATFTFQRLYGFYLLQVYSLSTLYVFISWVSFYLGPNNITSRTTVGVNSLLALTFQFGSVVNGLPKTSDVKAIDIWILFSMAIIFGSLIELAIVGYMSKNEIPKTFACQCSWLCTQCPEWTAQKLDKASAFIFPGIFLVFNVWYWFIFLGRFA</sequence>
<dbReference type="WBParaSite" id="JU765_v2.g544.t1">
    <property type="protein sequence ID" value="JU765_v2.g544.t1"/>
    <property type="gene ID" value="JU765_v2.g544"/>
</dbReference>